<reference evidence="5" key="1">
    <citation type="submission" date="2021-11" db="EMBL/GenBank/DDBJ databases">
        <title>Vibrio ZSDE26 sp. nov. and Vibrio ZSDZ34 sp. nov., isolated from coastal seawater in Qingdao.</title>
        <authorList>
            <person name="Zhang P."/>
        </authorList>
    </citation>
    <scope>NUCLEOTIDE SEQUENCE</scope>
    <source>
        <strain evidence="5">ZSDE26</strain>
    </source>
</reference>
<comment type="cofactor">
    <cofactor evidence="1">
        <name>Zn(2+)</name>
        <dbReference type="ChEBI" id="CHEBI:29105"/>
    </cofactor>
</comment>
<evidence type="ECO:0000256" key="1">
    <source>
        <dbReference type="ARBA" id="ARBA00001947"/>
    </source>
</evidence>
<keyword evidence="3" id="KW-0479">Metal-binding</keyword>
<keyword evidence="4" id="KW-0862">Zinc</keyword>
<dbReference type="RefSeq" id="WP_248009737.1">
    <property type="nucleotide sequence ID" value="NZ_JAJHVV010000009.1"/>
</dbReference>
<dbReference type="GO" id="GO:0043720">
    <property type="term" value="F:3-keto-5-aminohexanoate cleavage activity"/>
    <property type="evidence" value="ECO:0007669"/>
    <property type="project" value="InterPro"/>
</dbReference>
<accession>A0A9X1XKK9</accession>
<evidence type="ECO:0000256" key="3">
    <source>
        <dbReference type="ARBA" id="ARBA00022723"/>
    </source>
</evidence>
<dbReference type="EMBL" id="JAJHVV010000009">
    <property type="protein sequence ID" value="MCK6264662.1"/>
    <property type="molecule type" value="Genomic_DNA"/>
</dbReference>
<keyword evidence="6" id="KW-1185">Reference proteome</keyword>
<dbReference type="Pfam" id="PF05853">
    <property type="entry name" value="BKACE"/>
    <property type="match status" value="1"/>
</dbReference>
<dbReference type="Gene3D" id="3.20.20.70">
    <property type="entry name" value="Aldolase class I"/>
    <property type="match status" value="1"/>
</dbReference>
<evidence type="ECO:0000313" key="6">
    <source>
        <dbReference type="Proteomes" id="UP001139559"/>
    </source>
</evidence>
<name>A0A9X1XKK9_9VIBR</name>
<dbReference type="PANTHER" id="PTHR37418">
    <property type="entry name" value="3-KETO-5-AMINOHEXANOATE CLEAVAGE ENZYME-RELATED"/>
    <property type="match status" value="1"/>
</dbReference>
<dbReference type="PANTHER" id="PTHR37418:SF2">
    <property type="entry name" value="3-KETO-5-AMINOHEXANOATE CLEAVAGE ENZYME"/>
    <property type="match status" value="1"/>
</dbReference>
<protein>
    <submittedName>
        <fullName evidence="5">3-keto-5-aminohexanoate cleavage protein</fullName>
    </submittedName>
</protein>
<dbReference type="Proteomes" id="UP001139559">
    <property type="component" value="Unassembled WGS sequence"/>
</dbReference>
<organism evidence="5 6">
    <name type="scientific">Vibrio amylolyticus</name>
    <dbReference type="NCBI Taxonomy" id="2847292"/>
    <lineage>
        <taxon>Bacteria</taxon>
        <taxon>Pseudomonadati</taxon>
        <taxon>Pseudomonadota</taxon>
        <taxon>Gammaproteobacteria</taxon>
        <taxon>Vibrionales</taxon>
        <taxon>Vibrionaceae</taxon>
        <taxon>Vibrio</taxon>
    </lineage>
</organism>
<comment type="caution">
    <text evidence="5">The sequence shown here is derived from an EMBL/GenBank/DDBJ whole genome shotgun (WGS) entry which is preliminary data.</text>
</comment>
<proteinExistence type="predicted"/>
<evidence type="ECO:0000256" key="2">
    <source>
        <dbReference type="ARBA" id="ARBA00022679"/>
    </source>
</evidence>
<dbReference type="AlphaFoldDB" id="A0A9X1XKK9"/>
<dbReference type="InterPro" id="IPR008567">
    <property type="entry name" value="BKACE"/>
</dbReference>
<evidence type="ECO:0000313" key="5">
    <source>
        <dbReference type="EMBL" id="MCK6264662.1"/>
    </source>
</evidence>
<gene>
    <name evidence="5" type="ORF">KP803_15390</name>
</gene>
<sequence>MSDSIGIIVAPNGATKTQGNHSALPITPKEIADTVEACLCEGAAMVHLHSRDAHGRHSLEISDNLLTYQLVKERVGSDILVQLTTEAVGQYSPEHQMALIKAVKPEAASFAIKELIPNENYNGTAKAFFHWVAEQSIIPQYIVYSINELKRYLDLIENQILPKQNHHLLLVLGRYNEQLLSNPTDLLPYFPYLQQLSCRWAVCAFGTQELHCLTAAALLGGDVRIGFENNHLDLFGQPALSNAQQVKQLKNLLIQLNIETYDAGTYREKLFNSLPCEGSLY</sequence>
<evidence type="ECO:0000256" key="4">
    <source>
        <dbReference type="ARBA" id="ARBA00022833"/>
    </source>
</evidence>
<dbReference type="InterPro" id="IPR013785">
    <property type="entry name" value="Aldolase_TIM"/>
</dbReference>
<keyword evidence="2" id="KW-0808">Transferase</keyword>
<dbReference type="GO" id="GO:0046872">
    <property type="term" value="F:metal ion binding"/>
    <property type="evidence" value="ECO:0007669"/>
    <property type="project" value="UniProtKB-KW"/>
</dbReference>